<keyword evidence="3" id="KW-1185">Reference proteome</keyword>
<sequence>MSLTITSEGIGHDDAGNRRERSWLFPSVFPSHSRISANWSGGKLIGLFSRIASFAIYKASRSVILLSSPRAGLGGKLLMTKTSPTHSNRRRRSLHRMRVAL</sequence>
<feature type="compositionally biased region" description="Basic residues" evidence="1">
    <location>
        <begin position="87"/>
        <end position="101"/>
    </location>
</feature>
<evidence type="ECO:0000313" key="2">
    <source>
        <dbReference type="EMBL" id="KAE8415807.1"/>
    </source>
</evidence>
<proteinExistence type="predicted"/>
<dbReference type="EMBL" id="ML735761">
    <property type="protein sequence ID" value="KAE8415807.1"/>
    <property type="molecule type" value="Genomic_DNA"/>
</dbReference>
<evidence type="ECO:0000313" key="3">
    <source>
        <dbReference type="Proteomes" id="UP000325395"/>
    </source>
</evidence>
<evidence type="ECO:0000256" key="1">
    <source>
        <dbReference type="SAM" id="MobiDB-lite"/>
    </source>
</evidence>
<accession>A0ABQ6WF85</accession>
<name>A0ABQ6WF85_9EURO</name>
<reference evidence="2 3" key="1">
    <citation type="submission" date="2019-04" db="EMBL/GenBank/DDBJ databases">
        <authorList>
            <consortium name="DOE Joint Genome Institute"/>
            <person name="Mondo S."/>
            <person name="Kjaerbolling I."/>
            <person name="Vesth T."/>
            <person name="Frisvad J.C."/>
            <person name="Nybo J.L."/>
            <person name="Theobald S."/>
            <person name="Kildgaard S."/>
            <person name="Isbrandt T."/>
            <person name="Kuo A."/>
            <person name="Sato A."/>
            <person name="Lyhne E.K."/>
            <person name="Kogle M.E."/>
            <person name="Wiebenga A."/>
            <person name="Kun R.S."/>
            <person name="Lubbers R.J."/>
            <person name="Makela M.R."/>
            <person name="Barry K."/>
            <person name="Chovatia M."/>
            <person name="Clum A."/>
            <person name="Daum C."/>
            <person name="Haridas S."/>
            <person name="He G."/>
            <person name="LaButti K."/>
            <person name="Lipzen A."/>
            <person name="Riley R."/>
            <person name="Salamov A."/>
            <person name="Simmons B.A."/>
            <person name="Magnuson J.K."/>
            <person name="Henrissat B."/>
            <person name="Mortensen U.H."/>
            <person name="Larsen T.O."/>
            <person name="Devries R.P."/>
            <person name="Grigoriev I.V."/>
            <person name="Machida M."/>
            <person name="Baker S.E."/>
            <person name="Andersen M.R."/>
            <person name="Cantor M.N."/>
            <person name="Hua S.X."/>
        </authorList>
    </citation>
    <scope>NUCLEOTIDE SEQUENCE [LARGE SCALE GENOMIC DNA]</scope>
    <source>
        <strain evidence="2 3">CBS 117616</strain>
    </source>
</reference>
<organism evidence="2 3">
    <name type="scientific">Aspergillus pseudocaelatus</name>
    <dbReference type="NCBI Taxonomy" id="1825620"/>
    <lineage>
        <taxon>Eukaryota</taxon>
        <taxon>Fungi</taxon>
        <taxon>Dikarya</taxon>
        <taxon>Ascomycota</taxon>
        <taxon>Pezizomycotina</taxon>
        <taxon>Eurotiomycetes</taxon>
        <taxon>Eurotiomycetidae</taxon>
        <taxon>Eurotiales</taxon>
        <taxon>Aspergillaceae</taxon>
        <taxon>Aspergillus</taxon>
        <taxon>Aspergillus subgen. Circumdati</taxon>
    </lineage>
</organism>
<gene>
    <name evidence="2" type="ORF">BDV36DRAFT_216915</name>
</gene>
<feature type="region of interest" description="Disordered" evidence="1">
    <location>
        <begin position="77"/>
        <end position="101"/>
    </location>
</feature>
<dbReference type="Proteomes" id="UP000325395">
    <property type="component" value="Unassembled WGS sequence"/>
</dbReference>
<protein>
    <submittedName>
        <fullName evidence="2">Uncharacterized protein</fullName>
    </submittedName>
</protein>